<reference evidence="3" key="1">
    <citation type="journal article" date="2020" name="Cell">
        <title>Large-Scale Comparative Analyses of Tick Genomes Elucidate Their Genetic Diversity and Vector Capacities.</title>
        <authorList>
            <consortium name="Tick Genome and Microbiome Consortium (TIGMIC)"/>
            <person name="Jia N."/>
            <person name="Wang J."/>
            <person name="Shi W."/>
            <person name="Du L."/>
            <person name="Sun Y."/>
            <person name="Zhan W."/>
            <person name="Jiang J.F."/>
            <person name="Wang Q."/>
            <person name="Zhang B."/>
            <person name="Ji P."/>
            <person name="Bell-Sakyi L."/>
            <person name="Cui X.M."/>
            <person name="Yuan T.T."/>
            <person name="Jiang B.G."/>
            <person name="Yang W.F."/>
            <person name="Lam T.T."/>
            <person name="Chang Q.C."/>
            <person name="Ding S.J."/>
            <person name="Wang X.J."/>
            <person name="Zhu J.G."/>
            <person name="Ruan X.D."/>
            <person name="Zhao L."/>
            <person name="Wei J.T."/>
            <person name="Ye R.Z."/>
            <person name="Que T.C."/>
            <person name="Du C.H."/>
            <person name="Zhou Y.H."/>
            <person name="Cheng J.X."/>
            <person name="Dai P.F."/>
            <person name="Guo W.B."/>
            <person name="Han X.H."/>
            <person name="Huang E.J."/>
            <person name="Li L.F."/>
            <person name="Wei W."/>
            <person name="Gao Y.C."/>
            <person name="Liu J.Z."/>
            <person name="Shao H.Z."/>
            <person name="Wang X."/>
            <person name="Wang C.C."/>
            <person name="Yang T.C."/>
            <person name="Huo Q.B."/>
            <person name="Li W."/>
            <person name="Chen H.Y."/>
            <person name="Chen S.E."/>
            <person name="Zhou L.G."/>
            <person name="Ni X.B."/>
            <person name="Tian J.H."/>
            <person name="Sheng Y."/>
            <person name="Liu T."/>
            <person name="Pan Y.S."/>
            <person name="Xia L.Y."/>
            <person name="Li J."/>
            <person name="Zhao F."/>
            <person name="Cao W.C."/>
        </authorList>
    </citation>
    <scope>NUCLEOTIDE SEQUENCE</scope>
    <source>
        <strain evidence="3">Rmic-2018</strain>
    </source>
</reference>
<proteinExistence type="predicted"/>
<keyword evidence="2" id="KW-0812">Transmembrane</keyword>
<protein>
    <submittedName>
        <fullName evidence="3">Uncharacterized protein</fullName>
    </submittedName>
</protein>
<gene>
    <name evidence="3" type="ORF">HPB51_026057</name>
</gene>
<feature type="region of interest" description="Disordered" evidence="1">
    <location>
        <begin position="197"/>
        <end position="285"/>
    </location>
</feature>
<feature type="compositionally biased region" description="Low complexity" evidence="1">
    <location>
        <begin position="62"/>
        <end position="80"/>
    </location>
</feature>
<dbReference type="EMBL" id="JABSTU010000005">
    <property type="protein sequence ID" value="KAH8032604.1"/>
    <property type="molecule type" value="Genomic_DNA"/>
</dbReference>
<accession>A0A9J6EE26</accession>
<reference evidence="3" key="2">
    <citation type="submission" date="2021-09" db="EMBL/GenBank/DDBJ databases">
        <authorList>
            <person name="Jia N."/>
            <person name="Wang J."/>
            <person name="Shi W."/>
            <person name="Du L."/>
            <person name="Sun Y."/>
            <person name="Zhan W."/>
            <person name="Jiang J."/>
            <person name="Wang Q."/>
            <person name="Zhang B."/>
            <person name="Ji P."/>
            <person name="Sakyi L.B."/>
            <person name="Cui X."/>
            <person name="Yuan T."/>
            <person name="Jiang B."/>
            <person name="Yang W."/>
            <person name="Lam T.T.-Y."/>
            <person name="Chang Q."/>
            <person name="Ding S."/>
            <person name="Wang X."/>
            <person name="Zhu J."/>
            <person name="Ruan X."/>
            <person name="Zhao L."/>
            <person name="Wei J."/>
            <person name="Que T."/>
            <person name="Du C."/>
            <person name="Cheng J."/>
            <person name="Dai P."/>
            <person name="Han X."/>
            <person name="Huang E."/>
            <person name="Gao Y."/>
            <person name="Liu J."/>
            <person name="Shao H."/>
            <person name="Ye R."/>
            <person name="Li L."/>
            <person name="Wei W."/>
            <person name="Wang X."/>
            <person name="Wang C."/>
            <person name="Huo Q."/>
            <person name="Li W."/>
            <person name="Guo W."/>
            <person name="Chen H."/>
            <person name="Chen S."/>
            <person name="Zhou L."/>
            <person name="Zhou L."/>
            <person name="Ni X."/>
            <person name="Tian J."/>
            <person name="Zhou Y."/>
            <person name="Sheng Y."/>
            <person name="Liu T."/>
            <person name="Pan Y."/>
            <person name="Xia L."/>
            <person name="Li J."/>
            <person name="Zhao F."/>
            <person name="Cao W."/>
        </authorList>
    </citation>
    <scope>NUCLEOTIDE SEQUENCE</scope>
    <source>
        <strain evidence="3">Rmic-2018</strain>
        <tissue evidence="3">Larvae</tissue>
    </source>
</reference>
<feature type="compositionally biased region" description="Polar residues" evidence="1">
    <location>
        <begin position="256"/>
        <end position="277"/>
    </location>
</feature>
<dbReference type="AlphaFoldDB" id="A0A9J6EE26"/>
<evidence type="ECO:0000256" key="2">
    <source>
        <dbReference type="SAM" id="Phobius"/>
    </source>
</evidence>
<name>A0A9J6EE26_RHIMP</name>
<organism evidence="3 4">
    <name type="scientific">Rhipicephalus microplus</name>
    <name type="common">Cattle tick</name>
    <name type="synonym">Boophilus microplus</name>
    <dbReference type="NCBI Taxonomy" id="6941"/>
    <lineage>
        <taxon>Eukaryota</taxon>
        <taxon>Metazoa</taxon>
        <taxon>Ecdysozoa</taxon>
        <taxon>Arthropoda</taxon>
        <taxon>Chelicerata</taxon>
        <taxon>Arachnida</taxon>
        <taxon>Acari</taxon>
        <taxon>Parasitiformes</taxon>
        <taxon>Ixodida</taxon>
        <taxon>Ixodoidea</taxon>
        <taxon>Ixodidae</taxon>
        <taxon>Rhipicephalinae</taxon>
        <taxon>Rhipicephalus</taxon>
        <taxon>Boophilus</taxon>
    </lineage>
</organism>
<dbReference type="Proteomes" id="UP000821866">
    <property type="component" value="Chromosome 3"/>
</dbReference>
<comment type="caution">
    <text evidence="3">The sequence shown here is derived from an EMBL/GenBank/DDBJ whole genome shotgun (WGS) entry which is preliminary data.</text>
</comment>
<sequence length="285" mass="30804">MKRSGSESTPPRPSKLAGILKPRPGLFEPPKAHPNKTIRFNTESQHVETPPSEQETAVSVAESLDNSDASASSESSSSNSQETGDEAQQATTQPRHHGAADRVLALPSWFTENVKRCITTFTTRAGPAGGDETSSDGDAGGRRPRRRRAATERYLPQSRDDMRWRVALSRYALLTLLTVAALLLVIAAVHVVRGDARSRAVEQQGDAGTLEDDERPRRRALKTSAREDTAGQGYENNVEESDASLTTTDEPPGTYEQATSAGADSQVDGQRSSTPEQRTAHSARD</sequence>
<feature type="region of interest" description="Disordered" evidence="1">
    <location>
        <begin position="123"/>
        <end position="151"/>
    </location>
</feature>
<evidence type="ECO:0000313" key="4">
    <source>
        <dbReference type="Proteomes" id="UP000821866"/>
    </source>
</evidence>
<keyword evidence="2" id="KW-1133">Transmembrane helix</keyword>
<feature type="transmembrane region" description="Helical" evidence="2">
    <location>
        <begin position="171"/>
        <end position="192"/>
    </location>
</feature>
<evidence type="ECO:0000256" key="1">
    <source>
        <dbReference type="SAM" id="MobiDB-lite"/>
    </source>
</evidence>
<feature type="region of interest" description="Disordered" evidence="1">
    <location>
        <begin position="1"/>
        <end position="99"/>
    </location>
</feature>
<evidence type="ECO:0000313" key="3">
    <source>
        <dbReference type="EMBL" id="KAH8032604.1"/>
    </source>
</evidence>
<keyword evidence="2" id="KW-0472">Membrane</keyword>
<keyword evidence="4" id="KW-1185">Reference proteome</keyword>